<dbReference type="EMBL" id="LAZR01011685">
    <property type="protein sequence ID" value="KKM60396.1"/>
    <property type="molecule type" value="Genomic_DNA"/>
</dbReference>
<organism evidence="1">
    <name type="scientific">marine sediment metagenome</name>
    <dbReference type="NCBI Taxonomy" id="412755"/>
    <lineage>
        <taxon>unclassified sequences</taxon>
        <taxon>metagenomes</taxon>
        <taxon>ecological metagenomes</taxon>
    </lineage>
</organism>
<dbReference type="InterPro" id="IPR011011">
    <property type="entry name" value="Znf_FYVE_PHD"/>
</dbReference>
<reference evidence="1" key="1">
    <citation type="journal article" date="2015" name="Nature">
        <title>Complex archaea that bridge the gap between prokaryotes and eukaryotes.</title>
        <authorList>
            <person name="Spang A."/>
            <person name="Saw J.H."/>
            <person name="Jorgensen S.L."/>
            <person name="Zaremba-Niedzwiedzka K."/>
            <person name="Martijn J."/>
            <person name="Lind A.E."/>
            <person name="van Eijk R."/>
            <person name="Schleper C."/>
            <person name="Guy L."/>
            <person name="Ettema T.J."/>
        </authorList>
    </citation>
    <scope>NUCLEOTIDE SEQUENCE</scope>
</reference>
<protein>
    <submittedName>
        <fullName evidence="1">Uncharacterized protein</fullName>
    </submittedName>
</protein>
<dbReference type="AlphaFoldDB" id="A0A0F9JDP3"/>
<sequence>MGKLPVEERDDFMPVCPHCGAELHTLLARPLSASVLSKRLVYCCPKCRKVLGISHRKGLLAN</sequence>
<proteinExistence type="predicted"/>
<dbReference type="SUPFAM" id="SSF57903">
    <property type="entry name" value="FYVE/PHD zinc finger"/>
    <property type="match status" value="1"/>
</dbReference>
<gene>
    <name evidence="1" type="ORF">LCGC14_1542230</name>
</gene>
<accession>A0A0F9JDP3</accession>
<name>A0A0F9JDP3_9ZZZZ</name>
<evidence type="ECO:0000313" key="1">
    <source>
        <dbReference type="EMBL" id="KKM60396.1"/>
    </source>
</evidence>
<comment type="caution">
    <text evidence="1">The sequence shown here is derived from an EMBL/GenBank/DDBJ whole genome shotgun (WGS) entry which is preliminary data.</text>
</comment>